<comment type="catalytic activity">
    <reaction evidence="1">
        <text>Acts on substrates that are at least partially unfolded. The cleavage site P1 residue is normally between a pair of hydrophobic residues, such as Val-|-Val.</text>
        <dbReference type="EC" id="3.4.21.107"/>
    </reaction>
</comment>
<evidence type="ECO:0000256" key="3">
    <source>
        <dbReference type="ARBA" id="ARBA00010541"/>
    </source>
</evidence>
<evidence type="ECO:0000256" key="9">
    <source>
        <dbReference type="ARBA" id="ARBA00022764"/>
    </source>
</evidence>
<keyword evidence="7" id="KW-0732">Signal</keyword>
<proteinExistence type="inferred from homology"/>
<evidence type="ECO:0000256" key="1">
    <source>
        <dbReference type="ARBA" id="ARBA00001772"/>
    </source>
</evidence>
<evidence type="ECO:0000256" key="7">
    <source>
        <dbReference type="ARBA" id="ARBA00022729"/>
    </source>
</evidence>
<dbReference type="PRINTS" id="PR00834">
    <property type="entry name" value="PROTEASES2C"/>
</dbReference>
<feature type="binding site" evidence="15">
    <location>
        <position position="180"/>
    </location>
    <ligand>
        <name>substrate</name>
    </ligand>
</feature>
<keyword evidence="9" id="KW-0574">Periplasm</keyword>
<dbReference type="PROSITE" id="PS50106">
    <property type="entry name" value="PDZ"/>
    <property type="match status" value="2"/>
</dbReference>
<name>A0A397Q212_9HYPH</name>
<reference evidence="18 19" key="1">
    <citation type="submission" date="2018-08" db="EMBL/GenBank/DDBJ databases">
        <title>Genomic Encyclopedia of Archaeal and Bacterial Type Strains, Phase II (KMG-II): from individual species to whole genera.</title>
        <authorList>
            <person name="Goeker M."/>
        </authorList>
    </citation>
    <scope>NUCLEOTIDE SEQUENCE [LARGE SCALE GENOMIC DNA]</scope>
    <source>
        <strain evidence="18 19">DSM 5002</strain>
    </source>
</reference>
<evidence type="ECO:0000313" key="19">
    <source>
        <dbReference type="Proteomes" id="UP000266273"/>
    </source>
</evidence>
<dbReference type="GO" id="GO:0004252">
    <property type="term" value="F:serine-type endopeptidase activity"/>
    <property type="evidence" value="ECO:0007669"/>
    <property type="project" value="InterPro"/>
</dbReference>
<dbReference type="PANTHER" id="PTHR22939">
    <property type="entry name" value="SERINE PROTEASE FAMILY S1C HTRA-RELATED"/>
    <property type="match status" value="1"/>
</dbReference>
<feature type="binding site" evidence="15">
    <location>
        <begin position="250"/>
        <end position="252"/>
    </location>
    <ligand>
        <name>substrate</name>
    </ligand>
</feature>
<keyword evidence="11" id="KW-0720">Serine protease</keyword>
<dbReference type="Gene3D" id="2.40.10.120">
    <property type="match status" value="1"/>
</dbReference>
<dbReference type="InterPro" id="IPR001940">
    <property type="entry name" value="Peptidase_S1C"/>
</dbReference>
<dbReference type="InterPro" id="IPR036034">
    <property type="entry name" value="PDZ_sf"/>
</dbReference>
<evidence type="ECO:0000256" key="5">
    <source>
        <dbReference type="ARBA" id="ARBA00013958"/>
    </source>
</evidence>
<comment type="subcellular location">
    <subcellularLocation>
        <location evidence="2">Periplasm</location>
    </subcellularLocation>
</comment>
<sequence length="510" mass="54657">MAEEFNKSERARKSPWRRAGLGTAAVVLVGALAGTSAWQSAPETPRLTTPAKAQEMQGRVPYTFADLAEQVRPAVVSIEVSGRGTPRRGPGRGRGRDGDEDFFGLPEDHPLREFFERFGERMPQRPRPSRSAGSGFLISADGFVVTNNHVVENAERIEVTMGEEQQTYDARLIGSDARTDIALLKIEGNGNFPYLEFTDTPARVGDWVLAVGNPFGLGGSVSAGIVSARGRDIGSSPYDYLQVDAAINKGNSGGPSVNLEGKVVGVNTAIFSPSGGNVGIAFSIPAGLVQQIVQDLQDDGTVDRGWLGVTIQDVDKDLAEGLGMNPNDPHGALVTNILDDGPAADSEVQVGDAIIEVQGKRVEDSRDLARKIAEIEPGTPTELTVMRDGREQSVSVELGQFPTSDRMAALQPSEPSEMRMEDLGITLAPPEGPRGEQGVRIEDVEPGSVAAEKGLRAGDVIDEVGGEPVYSPRDVRQSMRQMRGDQSEVVVLQIRRGDQRRFVALPLDQG</sequence>
<dbReference type="Pfam" id="PF17820">
    <property type="entry name" value="PDZ_6"/>
    <property type="match status" value="1"/>
</dbReference>
<dbReference type="RefSeq" id="WP_245410302.1">
    <property type="nucleotide sequence ID" value="NZ_QXDF01000001.1"/>
</dbReference>
<keyword evidence="19" id="KW-1185">Reference proteome</keyword>
<evidence type="ECO:0000256" key="8">
    <source>
        <dbReference type="ARBA" id="ARBA00022737"/>
    </source>
</evidence>
<evidence type="ECO:0000256" key="12">
    <source>
        <dbReference type="ARBA" id="ARBA00023016"/>
    </source>
</evidence>
<accession>A0A397Q212</accession>
<dbReference type="SUPFAM" id="SSF50494">
    <property type="entry name" value="Trypsin-like serine proteases"/>
    <property type="match status" value="1"/>
</dbReference>
<feature type="active site" description="Charge relay system" evidence="14">
    <location>
        <position position="180"/>
    </location>
</feature>
<dbReference type="EC" id="3.4.21.107" evidence="4"/>
<evidence type="ECO:0000256" key="2">
    <source>
        <dbReference type="ARBA" id="ARBA00004418"/>
    </source>
</evidence>
<dbReference type="GO" id="GO:0042597">
    <property type="term" value="C:periplasmic space"/>
    <property type="evidence" value="ECO:0007669"/>
    <property type="project" value="UniProtKB-SubCell"/>
</dbReference>
<feature type="domain" description="PDZ" evidence="17">
    <location>
        <begin position="308"/>
        <end position="364"/>
    </location>
</feature>
<keyword evidence="6 18" id="KW-0645">Protease</keyword>
<comment type="caution">
    <text evidence="18">The sequence shown here is derived from an EMBL/GenBank/DDBJ whole genome shotgun (WGS) entry which is preliminary data.</text>
</comment>
<evidence type="ECO:0000313" key="18">
    <source>
        <dbReference type="EMBL" id="RIA54973.1"/>
    </source>
</evidence>
<organism evidence="18 19">
    <name type="scientific">Dichotomicrobium thermohalophilum</name>
    <dbReference type="NCBI Taxonomy" id="933063"/>
    <lineage>
        <taxon>Bacteria</taxon>
        <taxon>Pseudomonadati</taxon>
        <taxon>Pseudomonadota</taxon>
        <taxon>Alphaproteobacteria</taxon>
        <taxon>Hyphomicrobiales</taxon>
        <taxon>Hyphomicrobiaceae</taxon>
        <taxon>Dichotomicrobium</taxon>
    </lineage>
</organism>
<feature type="active site" description="Charge relay system" evidence="14">
    <location>
        <position position="149"/>
    </location>
</feature>
<evidence type="ECO:0000256" key="13">
    <source>
        <dbReference type="ARBA" id="ARBA00032850"/>
    </source>
</evidence>
<dbReference type="Pfam" id="PF13180">
    <property type="entry name" value="PDZ_2"/>
    <property type="match status" value="1"/>
</dbReference>
<dbReference type="InterPro" id="IPR001478">
    <property type="entry name" value="PDZ"/>
</dbReference>
<gene>
    <name evidence="18" type="ORF">BXY53_0023</name>
</gene>
<evidence type="ECO:0000256" key="16">
    <source>
        <dbReference type="SAM" id="MobiDB-lite"/>
    </source>
</evidence>
<protein>
    <recommendedName>
        <fullName evidence="5">Probable periplasmic serine endoprotease DegP-like</fullName>
        <ecNumber evidence="4">3.4.21.107</ecNumber>
    </recommendedName>
    <alternativeName>
        <fullName evidence="13">Protease Do</fullName>
    </alternativeName>
</protein>
<keyword evidence="10" id="KW-0378">Hydrolase</keyword>
<dbReference type="PANTHER" id="PTHR22939:SF130">
    <property type="entry name" value="PERIPLASMIC SERINE ENDOPROTEASE DEGP-LIKE-RELATED"/>
    <property type="match status" value="1"/>
</dbReference>
<dbReference type="SMART" id="SM00228">
    <property type="entry name" value="PDZ"/>
    <property type="match status" value="2"/>
</dbReference>
<dbReference type="CDD" id="cd10839">
    <property type="entry name" value="cpPDZ1_DegP-like"/>
    <property type="match status" value="1"/>
</dbReference>
<dbReference type="EMBL" id="QXDF01000001">
    <property type="protein sequence ID" value="RIA54973.1"/>
    <property type="molecule type" value="Genomic_DNA"/>
</dbReference>
<evidence type="ECO:0000256" key="10">
    <source>
        <dbReference type="ARBA" id="ARBA00022801"/>
    </source>
</evidence>
<evidence type="ECO:0000259" key="17">
    <source>
        <dbReference type="PROSITE" id="PS50106"/>
    </source>
</evidence>
<evidence type="ECO:0000256" key="4">
    <source>
        <dbReference type="ARBA" id="ARBA00013035"/>
    </source>
</evidence>
<feature type="domain" description="PDZ" evidence="17">
    <location>
        <begin position="407"/>
        <end position="497"/>
    </location>
</feature>
<keyword evidence="8" id="KW-0677">Repeat</keyword>
<evidence type="ECO:0000256" key="6">
    <source>
        <dbReference type="ARBA" id="ARBA00022670"/>
    </source>
</evidence>
<comment type="similarity">
    <text evidence="3">Belongs to the peptidase S1C family.</text>
</comment>
<evidence type="ECO:0000256" key="11">
    <source>
        <dbReference type="ARBA" id="ARBA00022825"/>
    </source>
</evidence>
<dbReference type="NCBIfam" id="TIGR02037">
    <property type="entry name" value="degP_htrA_DO"/>
    <property type="match status" value="1"/>
</dbReference>
<dbReference type="GO" id="GO:0006508">
    <property type="term" value="P:proteolysis"/>
    <property type="evidence" value="ECO:0007669"/>
    <property type="project" value="UniProtKB-KW"/>
</dbReference>
<dbReference type="InterPro" id="IPR009003">
    <property type="entry name" value="Peptidase_S1_PA"/>
</dbReference>
<dbReference type="Gene3D" id="2.30.42.10">
    <property type="match status" value="2"/>
</dbReference>
<evidence type="ECO:0000256" key="14">
    <source>
        <dbReference type="PIRSR" id="PIRSR611782-1"/>
    </source>
</evidence>
<feature type="active site" description="Charge relay system" evidence="14">
    <location>
        <position position="252"/>
    </location>
</feature>
<feature type="binding site" evidence="15">
    <location>
        <position position="149"/>
    </location>
    <ligand>
        <name>substrate</name>
    </ligand>
</feature>
<dbReference type="Pfam" id="PF13365">
    <property type="entry name" value="Trypsin_2"/>
    <property type="match status" value="1"/>
</dbReference>
<dbReference type="Proteomes" id="UP000266273">
    <property type="component" value="Unassembled WGS sequence"/>
</dbReference>
<keyword evidence="12" id="KW-0346">Stress response</keyword>
<evidence type="ECO:0000256" key="15">
    <source>
        <dbReference type="PIRSR" id="PIRSR611782-2"/>
    </source>
</evidence>
<dbReference type="InterPro" id="IPR011782">
    <property type="entry name" value="Pept_S1C_Do"/>
</dbReference>
<dbReference type="InterPro" id="IPR041489">
    <property type="entry name" value="PDZ_6"/>
</dbReference>
<dbReference type="SUPFAM" id="SSF50156">
    <property type="entry name" value="PDZ domain-like"/>
    <property type="match status" value="2"/>
</dbReference>
<dbReference type="AlphaFoldDB" id="A0A397Q212"/>
<feature type="region of interest" description="Disordered" evidence="16">
    <location>
        <begin position="81"/>
        <end position="103"/>
    </location>
</feature>